<dbReference type="PANTHER" id="PTHR10339:SF19">
    <property type="entry name" value="GPI-LINKED NAD(P)(+)--ARGININE ADP-RIBOSYLTRANSFERASE 1"/>
    <property type="match status" value="1"/>
</dbReference>
<dbReference type="SUPFAM" id="SSF56399">
    <property type="entry name" value="ADP-ribosylation"/>
    <property type="match status" value="1"/>
</dbReference>
<dbReference type="FunFam" id="3.90.176.10:FF:000001">
    <property type="entry name" value="NAD(P)(+)--arginine ADP-ribosyltransferase"/>
    <property type="match status" value="1"/>
</dbReference>
<dbReference type="PRINTS" id="PR00970">
    <property type="entry name" value="RIBTRNSFRASE"/>
</dbReference>
<dbReference type="KEGG" id="mgp:100541644"/>
<dbReference type="EC" id="2.4.2.31" evidence="10"/>
<dbReference type="InterPro" id="IPR050999">
    <property type="entry name" value="ADP-ribosyltransferase_ARG"/>
</dbReference>
<evidence type="ECO:0000256" key="10">
    <source>
        <dbReference type="RuleBase" id="RU361228"/>
    </source>
</evidence>
<dbReference type="GeneTree" id="ENSGT01030000234601"/>
<name>H9H1Y9_MELGA</name>
<evidence type="ECO:0000256" key="7">
    <source>
        <dbReference type="ARBA" id="ARBA00023027"/>
    </source>
</evidence>
<keyword evidence="2 10" id="KW-0328">Glycosyltransferase</keyword>
<dbReference type="GO" id="GO:0003950">
    <property type="term" value="F:NAD+ poly-ADP-ribosyltransferase activity"/>
    <property type="evidence" value="ECO:0007669"/>
    <property type="project" value="TreeGrafter"/>
</dbReference>
<evidence type="ECO:0000256" key="5">
    <source>
        <dbReference type="ARBA" id="ARBA00022729"/>
    </source>
</evidence>
<evidence type="ECO:0000256" key="8">
    <source>
        <dbReference type="ARBA" id="ARBA00023157"/>
    </source>
</evidence>
<dbReference type="InterPro" id="IPR000768">
    <property type="entry name" value="ART"/>
</dbReference>
<evidence type="ECO:0000313" key="11">
    <source>
        <dbReference type="Ensembl" id="ENSMGAP00000016208.3"/>
    </source>
</evidence>
<keyword evidence="5" id="KW-0732">Signal</keyword>
<keyword evidence="12" id="KW-1185">Reference proteome</keyword>
<comment type="similarity">
    <text evidence="1 10">Belongs to the Arg-specific ADP-ribosyltransferase family.</text>
</comment>
<dbReference type="GO" id="GO:0046677">
    <property type="term" value="P:response to antibiotic"/>
    <property type="evidence" value="ECO:0007669"/>
    <property type="project" value="UniProtKB-ARBA"/>
</dbReference>
<reference evidence="11 12" key="1">
    <citation type="journal article" date="2010" name="PLoS Biol.">
        <title>Multi-platform next-generation sequencing of the domestic turkey (Meleagris gallopavo): genome assembly and analysis.</title>
        <authorList>
            <person name="Dalloul R.A."/>
            <person name="Long J.A."/>
            <person name="Zimin A.V."/>
            <person name="Aslam L."/>
            <person name="Beal K."/>
            <person name="Blomberg L.A."/>
            <person name="Bouffard P."/>
            <person name="Burt D.W."/>
            <person name="Crasta O."/>
            <person name="Crooijmans R.P."/>
            <person name="Cooper K."/>
            <person name="Coulombe R.A."/>
            <person name="De S."/>
            <person name="Delany M.E."/>
            <person name="Dodgson J.B."/>
            <person name="Dong J.J."/>
            <person name="Evans C."/>
            <person name="Frederickson K.M."/>
            <person name="Flicek P."/>
            <person name="Florea L."/>
            <person name="Folkerts O."/>
            <person name="Groenen M.A."/>
            <person name="Harkins T.T."/>
            <person name="Herrero J."/>
            <person name="Hoffmann S."/>
            <person name="Megens H.J."/>
            <person name="Jiang A."/>
            <person name="de Jong P."/>
            <person name="Kaiser P."/>
            <person name="Kim H."/>
            <person name="Kim K.W."/>
            <person name="Kim S."/>
            <person name="Langenberger D."/>
            <person name="Lee M.K."/>
            <person name="Lee T."/>
            <person name="Mane S."/>
            <person name="Marcais G."/>
            <person name="Marz M."/>
            <person name="McElroy A.P."/>
            <person name="Modise T."/>
            <person name="Nefedov M."/>
            <person name="Notredame C."/>
            <person name="Paton I.R."/>
            <person name="Payne W.S."/>
            <person name="Pertea G."/>
            <person name="Prickett D."/>
            <person name="Puiu D."/>
            <person name="Qioa D."/>
            <person name="Raineri E."/>
            <person name="Ruffier M."/>
            <person name="Salzberg S.L."/>
            <person name="Schatz M.C."/>
            <person name="Scheuring C."/>
            <person name="Schmidt C.J."/>
            <person name="Schroeder S."/>
            <person name="Searle S.M."/>
            <person name="Smith E.J."/>
            <person name="Smith J."/>
            <person name="Sonstegard T.S."/>
            <person name="Stadler P.F."/>
            <person name="Tafer H."/>
            <person name="Tu Z.J."/>
            <person name="Van Tassell C.P."/>
            <person name="Vilella A.J."/>
            <person name="Williams K.P."/>
            <person name="Yorke J.A."/>
            <person name="Zhang L."/>
            <person name="Zhang H.B."/>
            <person name="Zhang X."/>
            <person name="Zhang Y."/>
            <person name="Reed K.M."/>
        </authorList>
    </citation>
    <scope>NUCLEOTIDE SEQUENCE [LARGE SCALE GENOMIC DNA]</scope>
</reference>
<evidence type="ECO:0000256" key="9">
    <source>
        <dbReference type="ARBA" id="ARBA00047597"/>
    </source>
</evidence>
<evidence type="ECO:0000256" key="4">
    <source>
        <dbReference type="ARBA" id="ARBA00022695"/>
    </source>
</evidence>
<keyword evidence="8" id="KW-1015">Disulfide bond</keyword>
<organism evidence="11 12">
    <name type="scientific">Meleagris gallopavo</name>
    <name type="common">Wild turkey</name>
    <dbReference type="NCBI Taxonomy" id="9103"/>
    <lineage>
        <taxon>Eukaryota</taxon>
        <taxon>Metazoa</taxon>
        <taxon>Chordata</taxon>
        <taxon>Craniata</taxon>
        <taxon>Vertebrata</taxon>
        <taxon>Euteleostomi</taxon>
        <taxon>Archelosauria</taxon>
        <taxon>Archosauria</taxon>
        <taxon>Dinosauria</taxon>
        <taxon>Saurischia</taxon>
        <taxon>Theropoda</taxon>
        <taxon>Coelurosauria</taxon>
        <taxon>Aves</taxon>
        <taxon>Neognathae</taxon>
        <taxon>Galloanserae</taxon>
        <taxon>Galliformes</taxon>
        <taxon>Phasianidae</taxon>
        <taxon>Meleagridinae</taxon>
        <taxon>Meleagris</taxon>
    </lineage>
</organism>
<dbReference type="Ensembl" id="ENSMGAT00000017180.3">
    <property type="protein sequence ID" value="ENSMGAP00000016208.3"/>
    <property type="gene ID" value="ENSMGAG00000015272.3"/>
</dbReference>
<gene>
    <name evidence="11" type="primary">LOC100541644</name>
</gene>
<proteinExistence type="inferred from homology"/>
<dbReference type="GO" id="GO:0106274">
    <property type="term" value="F:NAD+-protein-arginine ADP-ribosyltransferase activity"/>
    <property type="evidence" value="ECO:0007669"/>
    <property type="project" value="UniProtKB-EC"/>
</dbReference>
<dbReference type="GO" id="GO:0044194">
    <property type="term" value="C:cytolytic granule"/>
    <property type="evidence" value="ECO:0007669"/>
    <property type="project" value="UniProtKB-ARBA"/>
</dbReference>
<accession>H9H1Y9</accession>
<evidence type="ECO:0000256" key="2">
    <source>
        <dbReference type="ARBA" id="ARBA00022676"/>
    </source>
</evidence>
<dbReference type="GeneID" id="100541644"/>
<dbReference type="PROSITE" id="PS01291">
    <property type="entry name" value="ART"/>
    <property type="match status" value="1"/>
</dbReference>
<evidence type="ECO:0000256" key="6">
    <source>
        <dbReference type="ARBA" id="ARBA00022857"/>
    </source>
</evidence>
<keyword evidence="7 10" id="KW-0520">NAD</keyword>
<keyword evidence="3 10" id="KW-0808">Transferase</keyword>
<reference evidence="11" key="3">
    <citation type="submission" date="2025-09" db="UniProtKB">
        <authorList>
            <consortium name="Ensembl"/>
        </authorList>
    </citation>
    <scope>IDENTIFICATION</scope>
</reference>
<evidence type="ECO:0000256" key="1">
    <source>
        <dbReference type="ARBA" id="ARBA00009558"/>
    </source>
</evidence>
<dbReference type="GO" id="GO:0016779">
    <property type="term" value="F:nucleotidyltransferase activity"/>
    <property type="evidence" value="ECO:0007669"/>
    <property type="project" value="UniProtKB-KW"/>
</dbReference>
<evidence type="ECO:0000256" key="3">
    <source>
        <dbReference type="ARBA" id="ARBA00022679"/>
    </source>
</evidence>
<protein>
    <recommendedName>
        <fullName evidence="10">NAD(P)(+)--arginine ADP-ribosyltransferase</fullName>
        <ecNumber evidence="10">2.4.2.31</ecNumber>
    </recommendedName>
    <alternativeName>
        <fullName evidence="10">Mono(ADP-ribosyl)transferase</fullName>
    </alternativeName>
</protein>
<dbReference type="Gene3D" id="3.90.176.10">
    <property type="entry name" value="Toxin ADP-ribosyltransferase, Chain A, domain 1"/>
    <property type="match status" value="1"/>
</dbReference>
<dbReference type="AlphaFoldDB" id="H9H1Y9"/>
<dbReference type="RefSeq" id="XP_010704435.2">
    <property type="nucleotide sequence ID" value="XM_010706133.3"/>
</dbReference>
<dbReference type="PANTHER" id="PTHR10339">
    <property type="entry name" value="ADP-RIBOSYLTRANSFERASE"/>
    <property type="match status" value="1"/>
</dbReference>
<dbReference type="Proteomes" id="UP000001645">
    <property type="component" value="Chromosome 1"/>
</dbReference>
<keyword evidence="4" id="KW-0548">Nucleotidyltransferase</keyword>
<evidence type="ECO:0000313" key="12">
    <source>
        <dbReference type="Proteomes" id="UP000001645"/>
    </source>
</evidence>
<keyword evidence="6 10" id="KW-0521">NADP</keyword>
<comment type="catalytic activity">
    <reaction evidence="9 10">
        <text>L-arginyl-[protein] + NAD(+) = N(omega)-(ADP-D-ribosyl)-L-arginyl-[protein] + nicotinamide + H(+)</text>
        <dbReference type="Rhea" id="RHEA:19149"/>
        <dbReference type="Rhea" id="RHEA-COMP:10532"/>
        <dbReference type="Rhea" id="RHEA-COMP:15087"/>
        <dbReference type="ChEBI" id="CHEBI:15378"/>
        <dbReference type="ChEBI" id="CHEBI:17154"/>
        <dbReference type="ChEBI" id="CHEBI:29965"/>
        <dbReference type="ChEBI" id="CHEBI:57540"/>
        <dbReference type="ChEBI" id="CHEBI:142554"/>
        <dbReference type="EC" id="2.4.2.31"/>
    </reaction>
</comment>
<dbReference type="HOGENOM" id="CLU_059744_0_0_1"/>
<dbReference type="GO" id="GO:0005615">
    <property type="term" value="C:extracellular space"/>
    <property type="evidence" value="ECO:0007669"/>
    <property type="project" value="UniProtKB-ARBA"/>
</dbReference>
<dbReference type="Bgee" id="ENSMGAG00000015272">
    <property type="expression patterns" value="Expressed in jejunum and 6 other cell types or tissues"/>
</dbReference>
<dbReference type="PROSITE" id="PS51996">
    <property type="entry name" value="TR_MART"/>
    <property type="match status" value="1"/>
</dbReference>
<dbReference type="InParanoid" id="H9H1Y9"/>
<reference evidence="11" key="2">
    <citation type="submission" date="2025-08" db="UniProtKB">
        <authorList>
            <consortium name="Ensembl"/>
        </authorList>
    </citation>
    <scope>IDENTIFICATION</scope>
</reference>
<dbReference type="Pfam" id="PF01129">
    <property type="entry name" value="ART"/>
    <property type="match status" value="1"/>
</dbReference>
<sequence>MAPRQRCGVLGCSPSAELGWEHSGLGWGLSFLPSFLPLFPVSSSQWSQCCFLKCHFSAFRFHLREREWDSLKELIKGGGDSAQGCAHLLCPCTVAEQCCTELGTCMLLHMEHLTLGWVLLLSTWTGASAVSIKNWLIKEVAMDMAPNSFDDQYQGCRRLMEAELPELNRTELANGDFAKGWRFAIKEWQKRWGHATSPPPLCCDQGMALLAYTTEADLYKLFNRATREGGRSRQHYLSSYPFKTLHFLLSRALHTLRESQPQQCYNVYRGVKGTRFTAQQGQVVRFGQFTSTSLKEKVAKKFGSDTFFFVNTCYGVPIKDFSTYSGESEVLIPPAEQFEVTDVTNIDNGNFIHLHSRGMYSTYNCEFVKEKRCKERPCAFSAGRSSPTEPPHLWLILLAVAALAALGEP</sequence>